<feature type="non-terminal residue" evidence="1">
    <location>
        <position position="1"/>
    </location>
</feature>
<evidence type="ECO:0000313" key="2">
    <source>
        <dbReference type="Proteomes" id="UP000003465"/>
    </source>
</evidence>
<comment type="caution">
    <text evidence="1">The sequence shown here is derived from an EMBL/GenBank/DDBJ whole genome shotgun (WGS) entry which is preliminary data.</text>
</comment>
<protein>
    <submittedName>
        <fullName evidence="1">Uncharacterized protein</fullName>
    </submittedName>
</protein>
<dbReference type="EMBL" id="AEAG01000967">
    <property type="protein sequence ID" value="EGH24459.1"/>
    <property type="molecule type" value="Genomic_DNA"/>
</dbReference>
<dbReference type="AlphaFoldDB" id="A0A656GFW7"/>
<sequence length="60" mass="6844">GVAAHKAYWLVEELAMTQARCEVTYAYPYGAKYPIILSDVPRLADLYEQAWSHEAWVIGQ</sequence>
<proteinExistence type="predicted"/>
<reference evidence="1 2" key="1">
    <citation type="journal article" date="2011" name="PLoS Pathog.">
        <title>Dynamic evolution of pathogenicity revealed by sequencing and comparative genomics of 19 Pseudomonas syringae isolates.</title>
        <authorList>
            <person name="Baltrus D.A."/>
            <person name="Nishimura M.T."/>
            <person name="Romanchuk A."/>
            <person name="Chang J.H."/>
            <person name="Mukhtar M.S."/>
            <person name="Cherkis K."/>
            <person name="Roach J."/>
            <person name="Grant S.R."/>
            <person name="Jones C.D."/>
            <person name="Dangl J.L."/>
        </authorList>
    </citation>
    <scope>NUCLEOTIDE SEQUENCE [LARGE SCALE GENOMIC DNA]</scope>
    <source>
        <strain evidence="1 2">301020</strain>
    </source>
</reference>
<dbReference type="Proteomes" id="UP000003465">
    <property type="component" value="Unassembled WGS sequence"/>
</dbReference>
<name>A0A656GFW7_PSEA0</name>
<organism evidence="1 2">
    <name type="scientific">Pseudomonas amygdali pv. mori str. 301020</name>
    <dbReference type="NCBI Taxonomy" id="629261"/>
    <lineage>
        <taxon>Bacteria</taxon>
        <taxon>Pseudomonadati</taxon>
        <taxon>Pseudomonadota</taxon>
        <taxon>Gammaproteobacteria</taxon>
        <taxon>Pseudomonadales</taxon>
        <taxon>Pseudomonadaceae</taxon>
        <taxon>Pseudomonas</taxon>
        <taxon>Pseudomonas amygdali</taxon>
    </lineage>
</organism>
<accession>A0A656GFW7</accession>
<evidence type="ECO:0000313" key="1">
    <source>
        <dbReference type="EMBL" id="EGH24459.1"/>
    </source>
</evidence>
<gene>
    <name evidence="1" type="ORF">PSYMO_24593</name>
</gene>